<name>A0A4C1YL82_EUMVA</name>
<dbReference type="OrthoDB" id="10017160at2759"/>
<evidence type="ECO:0000313" key="2">
    <source>
        <dbReference type="Proteomes" id="UP000299102"/>
    </source>
</evidence>
<dbReference type="EMBL" id="BGZK01001260">
    <property type="protein sequence ID" value="GBP75744.1"/>
    <property type="molecule type" value="Genomic_DNA"/>
</dbReference>
<comment type="caution">
    <text evidence="1">The sequence shown here is derived from an EMBL/GenBank/DDBJ whole genome shotgun (WGS) entry which is preliminary data.</text>
</comment>
<proteinExistence type="predicted"/>
<protein>
    <submittedName>
        <fullName evidence="1">Uncharacterized protein</fullName>
    </submittedName>
</protein>
<evidence type="ECO:0000313" key="1">
    <source>
        <dbReference type="EMBL" id="GBP75744.1"/>
    </source>
</evidence>
<reference evidence="1 2" key="1">
    <citation type="journal article" date="2019" name="Commun. Biol.">
        <title>The bagworm genome reveals a unique fibroin gene that provides high tensile strength.</title>
        <authorList>
            <person name="Kono N."/>
            <person name="Nakamura H."/>
            <person name="Ohtoshi R."/>
            <person name="Tomita M."/>
            <person name="Numata K."/>
            <person name="Arakawa K."/>
        </authorList>
    </citation>
    <scope>NUCLEOTIDE SEQUENCE [LARGE SCALE GENOMIC DNA]</scope>
</reference>
<accession>A0A4C1YL82</accession>
<gene>
    <name evidence="1" type="ORF">EVAR_59387_1</name>
</gene>
<sequence length="98" mass="11574">MKHEYMVIPERKHQSSVRMFEGDSKATKLRQAKSVDKKMIRFFFQDGYCLTMSLEEQKTVNTEWYTTICLSSVLQKVREKKTKKSHPIAPRQCFAAPR</sequence>
<dbReference type="AlphaFoldDB" id="A0A4C1YL82"/>
<organism evidence="1 2">
    <name type="scientific">Eumeta variegata</name>
    <name type="common">Bagworm moth</name>
    <name type="synonym">Eumeta japonica</name>
    <dbReference type="NCBI Taxonomy" id="151549"/>
    <lineage>
        <taxon>Eukaryota</taxon>
        <taxon>Metazoa</taxon>
        <taxon>Ecdysozoa</taxon>
        <taxon>Arthropoda</taxon>
        <taxon>Hexapoda</taxon>
        <taxon>Insecta</taxon>
        <taxon>Pterygota</taxon>
        <taxon>Neoptera</taxon>
        <taxon>Endopterygota</taxon>
        <taxon>Lepidoptera</taxon>
        <taxon>Glossata</taxon>
        <taxon>Ditrysia</taxon>
        <taxon>Tineoidea</taxon>
        <taxon>Psychidae</taxon>
        <taxon>Oiketicinae</taxon>
        <taxon>Eumeta</taxon>
    </lineage>
</organism>
<dbReference type="Proteomes" id="UP000299102">
    <property type="component" value="Unassembled WGS sequence"/>
</dbReference>
<keyword evidence="2" id="KW-1185">Reference proteome</keyword>